<dbReference type="EC" id="2.7.13.3" evidence="2"/>
<dbReference type="FunFam" id="1.10.287.130:FF:000037">
    <property type="entry name" value="Hybrid sensor histidine kinase/response regulator"/>
    <property type="match status" value="1"/>
</dbReference>
<organism evidence="8 9">
    <name type="scientific">Thalassobaculum fulvum</name>
    <dbReference type="NCBI Taxonomy" id="1633335"/>
    <lineage>
        <taxon>Bacteria</taxon>
        <taxon>Pseudomonadati</taxon>
        <taxon>Pseudomonadota</taxon>
        <taxon>Alphaproteobacteria</taxon>
        <taxon>Rhodospirillales</taxon>
        <taxon>Thalassobaculaceae</taxon>
        <taxon>Thalassobaculum</taxon>
    </lineage>
</organism>
<dbReference type="EMBL" id="BMZS01000012">
    <property type="protein sequence ID" value="GHD61042.1"/>
    <property type="molecule type" value="Genomic_DNA"/>
</dbReference>
<dbReference type="InterPro" id="IPR011006">
    <property type="entry name" value="CheY-like_superfamily"/>
</dbReference>
<dbReference type="InterPro" id="IPR036097">
    <property type="entry name" value="HisK_dim/P_sf"/>
</dbReference>
<comment type="caution">
    <text evidence="8">The sequence shown here is derived from an EMBL/GenBank/DDBJ whole genome shotgun (WGS) entry which is preliminary data.</text>
</comment>
<name>A0A919CS60_9PROT</name>
<dbReference type="Pfam" id="PF02518">
    <property type="entry name" value="HATPase_c"/>
    <property type="match status" value="1"/>
</dbReference>
<dbReference type="InterPro" id="IPR003661">
    <property type="entry name" value="HisK_dim/P_dom"/>
</dbReference>
<keyword evidence="9" id="KW-1185">Reference proteome</keyword>
<feature type="domain" description="Response regulatory" evidence="7">
    <location>
        <begin position="531"/>
        <end position="647"/>
    </location>
</feature>
<evidence type="ECO:0000313" key="9">
    <source>
        <dbReference type="Proteomes" id="UP000630353"/>
    </source>
</evidence>
<evidence type="ECO:0000256" key="3">
    <source>
        <dbReference type="ARBA" id="ARBA00022553"/>
    </source>
</evidence>
<dbReference type="Pfam" id="PF00512">
    <property type="entry name" value="HisKA"/>
    <property type="match status" value="1"/>
</dbReference>
<keyword evidence="3 4" id="KW-0597">Phosphoprotein</keyword>
<dbReference type="Gene3D" id="3.30.450.20">
    <property type="entry name" value="PAS domain"/>
    <property type="match status" value="1"/>
</dbReference>
<feature type="compositionally biased region" description="Gly residues" evidence="5">
    <location>
        <begin position="42"/>
        <end position="52"/>
    </location>
</feature>
<evidence type="ECO:0000256" key="2">
    <source>
        <dbReference type="ARBA" id="ARBA00012438"/>
    </source>
</evidence>
<evidence type="ECO:0000259" key="7">
    <source>
        <dbReference type="PROSITE" id="PS50110"/>
    </source>
</evidence>
<dbReference type="InterPro" id="IPR001789">
    <property type="entry name" value="Sig_transdc_resp-reg_receiver"/>
</dbReference>
<gene>
    <name evidence="8" type="ORF">GCM10017083_47900</name>
</gene>
<dbReference type="SMART" id="SM00448">
    <property type="entry name" value="REC"/>
    <property type="match status" value="1"/>
</dbReference>
<dbReference type="PROSITE" id="PS50110">
    <property type="entry name" value="RESPONSE_REGULATORY"/>
    <property type="match status" value="1"/>
</dbReference>
<dbReference type="SUPFAM" id="SSF47384">
    <property type="entry name" value="Homodimeric domain of signal transducing histidine kinase"/>
    <property type="match status" value="1"/>
</dbReference>
<sequence length="654" mass="68789">MDTAALAAAALGLAAGGGAVWWFRRPPVPVVRPPPADEGRGAAAGEGAGEGPGETARIRLDADGRLESFDGPLAEWLGVEAEAGGGRALARLRLQALKVRAEASPAAGPIEGDPIADGARTVVPSFTVLESGFQVVLSPVSGPVADDPGGGGSEPWIASVMRDAPIGVVQLDRAGRITAHNRFFGRLAGNDRADALAGTAFLDCIGAVDRDRVAAAMQPDAGDDPVEAGLGPDADAYVSLFLGRQTDGAAPGSIVFAIDITQRRILETQFVQSQKMQAVGQLAGGVAHDFNNLLTAMTGFCDLLLQRHRPGDQSFADVMQIKQNANRAANLVRQLLAFSRQQTLIPRVIDVTETLADLSHLLRRLIGETVTLELVHGRDLKPVKADPGQLEQVIINLVVNARDAMPAGGTIRMSTSLVTTVKPLRQGEEAMPPGEYVLIEVVDTGTGIPAENMARIFEPFFTTKEVGQGTGLGLSTAFGIVKQFGGHLFVDSTMGVGTTFSIYLPAWSGEVATMTEVADGRLDSDLSGTGTVLLVEDEDPVRLFAARALRSKGYQVIEARSGEAALELLEREAPDLDLLITDVVMPGIDGPTLFRTVRETRPGLPVVCISGYSEDALRQRIVGADGVAFLPKPFSLKQLAVAVKRAVGPPPPIS</sequence>
<dbReference type="InterPro" id="IPR036890">
    <property type="entry name" value="HATPase_C_sf"/>
</dbReference>
<dbReference type="AlphaFoldDB" id="A0A919CS60"/>
<reference evidence="8" key="1">
    <citation type="journal article" date="2014" name="Int. J. Syst. Evol. Microbiol.">
        <title>Complete genome sequence of Corynebacterium casei LMG S-19264T (=DSM 44701T), isolated from a smear-ripened cheese.</title>
        <authorList>
            <consortium name="US DOE Joint Genome Institute (JGI-PGF)"/>
            <person name="Walter F."/>
            <person name="Albersmeier A."/>
            <person name="Kalinowski J."/>
            <person name="Ruckert C."/>
        </authorList>
    </citation>
    <scope>NUCLEOTIDE SEQUENCE</scope>
    <source>
        <strain evidence="8">KCTC 42651</strain>
    </source>
</reference>
<dbReference type="SUPFAM" id="SSF55874">
    <property type="entry name" value="ATPase domain of HSP90 chaperone/DNA topoisomerase II/histidine kinase"/>
    <property type="match status" value="1"/>
</dbReference>
<dbReference type="SUPFAM" id="SSF52172">
    <property type="entry name" value="CheY-like"/>
    <property type="match status" value="1"/>
</dbReference>
<protein>
    <recommendedName>
        <fullName evidence="2">histidine kinase</fullName>
        <ecNumber evidence="2">2.7.13.3</ecNumber>
    </recommendedName>
</protein>
<accession>A0A919CS60</accession>
<dbReference type="InterPro" id="IPR004358">
    <property type="entry name" value="Sig_transdc_His_kin-like_C"/>
</dbReference>
<reference evidence="8" key="2">
    <citation type="submission" date="2020-09" db="EMBL/GenBank/DDBJ databases">
        <authorList>
            <person name="Sun Q."/>
            <person name="Kim S."/>
        </authorList>
    </citation>
    <scope>NUCLEOTIDE SEQUENCE</scope>
    <source>
        <strain evidence="8">KCTC 42651</strain>
    </source>
</reference>
<evidence type="ECO:0000313" key="8">
    <source>
        <dbReference type="EMBL" id="GHD61042.1"/>
    </source>
</evidence>
<comment type="catalytic activity">
    <reaction evidence="1">
        <text>ATP + protein L-histidine = ADP + protein N-phospho-L-histidine.</text>
        <dbReference type="EC" id="2.7.13.3"/>
    </reaction>
</comment>
<dbReference type="InterPro" id="IPR005467">
    <property type="entry name" value="His_kinase_dom"/>
</dbReference>
<dbReference type="RefSeq" id="WP_189994439.1">
    <property type="nucleotide sequence ID" value="NZ_BMZS01000012.1"/>
</dbReference>
<dbReference type="PROSITE" id="PS50109">
    <property type="entry name" value="HIS_KIN"/>
    <property type="match status" value="1"/>
</dbReference>
<dbReference type="PANTHER" id="PTHR43065">
    <property type="entry name" value="SENSOR HISTIDINE KINASE"/>
    <property type="match status" value="1"/>
</dbReference>
<dbReference type="CDD" id="cd00082">
    <property type="entry name" value="HisKA"/>
    <property type="match status" value="1"/>
</dbReference>
<dbReference type="GO" id="GO:0000155">
    <property type="term" value="F:phosphorelay sensor kinase activity"/>
    <property type="evidence" value="ECO:0007669"/>
    <property type="project" value="InterPro"/>
</dbReference>
<dbReference type="Gene3D" id="3.30.565.10">
    <property type="entry name" value="Histidine kinase-like ATPase, C-terminal domain"/>
    <property type="match status" value="1"/>
</dbReference>
<dbReference type="SMART" id="SM00388">
    <property type="entry name" value="HisKA"/>
    <property type="match status" value="1"/>
</dbReference>
<proteinExistence type="predicted"/>
<dbReference type="Proteomes" id="UP000630353">
    <property type="component" value="Unassembled WGS sequence"/>
</dbReference>
<dbReference type="InterPro" id="IPR035965">
    <property type="entry name" value="PAS-like_dom_sf"/>
</dbReference>
<evidence type="ECO:0000256" key="4">
    <source>
        <dbReference type="PROSITE-ProRule" id="PRU00169"/>
    </source>
</evidence>
<dbReference type="SUPFAM" id="SSF55785">
    <property type="entry name" value="PYP-like sensor domain (PAS domain)"/>
    <property type="match status" value="1"/>
</dbReference>
<dbReference type="Gene3D" id="1.10.287.130">
    <property type="match status" value="1"/>
</dbReference>
<evidence type="ECO:0000256" key="5">
    <source>
        <dbReference type="SAM" id="MobiDB-lite"/>
    </source>
</evidence>
<feature type="modified residue" description="4-aspartylphosphate" evidence="4">
    <location>
        <position position="582"/>
    </location>
</feature>
<dbReference type="Gene3D" id="3.40.50.2300">
    <property type="match status" value="1"/>
</dbReference>
<dbReference type="PANTHER" id="PTHR43065:SF42">
    <property type="entry name" value="TWO-COMPONENT SENSOR PPRA"/>
    <property type="match status" value="1"/>
</dbReference>
<dbReference type="Pfam" id="PF00072">
    <property type="entry name" value="Response_reg"/>
    <property type="match status" value="1"/>
</dbReference>
<dbReference type="SMART" id="SM00387">
    <property type="entry name" value="HATPase_c"/>
    <property type="match status" value="1"/>
</dbReference>
<dbReference type="InterPro" id="IPR003594">
    <property type="entry name" value="HATPase_dom"/>
</dbReference>
<dbReference type="PRINTS" id="PR00344">
    <property type="entry name" value="BCTRLSENSOR"/>
</dbReference>
<feature type="region of interest" description="Disordered" evidence="5">
    <location>
        <begin position="32"/>
        <end position="55"/>
    </location>
</feature>
<evidence type="ECO:0000259" key="6">
    <source>
        <dbReference type="PROSITE" id="PS50109"/>
    </source>
</evidence>
<evidence type="ECO:0000256" key="1">
    <source>
        <dbReference type="ARBA" id="ARBA00000085"/>
    </source>
</evidence>
<feature type="domain" description="Histidine kinase" evidence="6">
    <location>
        <begin position="285"/>
        <end position="508"/>
    </location>
</feature>